<keyword evidence="3" id="KW-0479">Metal-binding</keyword>
<dbReference type="KEGG" id="lpil:LIP_1909"/>
<evidence type="ECO:0000313" key="7">
    <source>
        <dbReference type="Proteomes" id="UP000065807"/>
    </source>
</evidence>
<sequence>MDPRETRPVLAITAGDPAGIGPEITLAALGEPEVYRRCRPLVLAEPAVLERVKPLVAKDLRLKVVAGPAEARFKPGTVEVLPAHPVDTSDLERHVPFGRVSRLAGELAFASIRRSIDLALAGEVDGVVTGPIHKEAIKAAGVPFIGHTEMFQELTGSRTSLTMFRTGRLKIFFLTRHVSLRVACEMIRRDLLLETLREVRRNLEVLGVRDPEIGVAALNPHAGEGGLLGEEERQEMVPAIAAAQAEGIRAVGPVPADSIFVFAARGAYDAVLSLYHDQGHIASKVLDFERTISVTLGLPFVRSSVDHGTAFDIAGKGQAQHRSMVEAILAAAEYAPRIRAANAPAADRAGGA</sequence>
<reference evidence="7" key="1">
    <citation type="submission" date="2015-07" db="EMBL/GenBank/DDBJ databases">
        <title>Complete genome sequence and phylogenetic analysis of Limnochorda pilosa.</title>
        <authorList>
            <person name="Watanabe M."/>
            <person name="Kojima H."/>
            <person name="Fukui M."/>
        </authorList>
    </citation>
    <scope>NUCLEOTIDE SEQUENCE [LARGE SCALE GENOMIC DNA]</scope>
    <source>
        <strain evidence="7">HC45</strain>
    </source>
</reference>
<evidence type="ECO:0000256" key="5">
    <source>
        <dbReference type="ARBA" id="ARBA00023027"/>
    </source>
</evidence>
<dbReference type="PANTHER" id="PTHR30004:SF6">
    <property type="entry name" value="D-THREONATE 4-PHOSPHATE DEHYDROGENASE"/>
    <property type="match status" value="1"/>
</dbReference>
<dbReference type="NCBIfam" id="TIGR00557">
    <property type="entry name" value="pdxA"/>
    <property type="match status" value="1"/>
</dbReference>
<dbReference type="SUPFAM" id="SSF53659">
    <property type="entry name" value="Isocitrate/Isopropylmalate dehydrogenase-like"/>
    <property type="match status" value="1"/>
</dbReference>
<reference evidence="7" key="2">
    <citation type="journal article" date="2016" name="Int. J. Syst. Evol. Microbiol.">
        <title>Complete genome sequence and cell structure of Limnochorda pilosa, a Gram-negative spore-former within the phylum Firmicutes.</title>
        <authorList>
            <person name="Watanabe M."/>
            <person name="Kojima H."/>
            <person name="Fukui M."/>
        </authorList>
    </citation>
    <scope>NUCLEOTIDE SEQUENCE [LARGE SCALE GENOMIC DNA]</scope>
    <source>
        <strain evidence="7">HC45</strain>
    </source>
</reference>
<dbReference type="OrthoDB" id="9801783at2"/>
<dbReference type="PANTHER" id="PTHR30004">
    <property type="entry name" value="4-HYDROXYTHREONINE-4-PHOSPHATE DEHYDROGENASE"/>
    <property type="match status" value="1"/>
</dbReference>
<keyword evidence="5" id="KW-0520">NAD</keyword>
<dbReference type="RefSeq" id="WP_068141811.1">
    <property type="nucleotide sequence ID" value="NZ_AP014924.1"/>
</dbReference>
<evidence type="ECO:0000256" key="2">
    <source>
        <dbReference type="ARBA" id="ARBA00009464"/>
    </source>
</evidence>
<proteinExistence type="inferred from homology"/>
<dbReference type="InterPro" id="IPR005255">
    <property type="entry name" value="PdxA_fam"/>
</dbReference>
<keyword evidence="4" id="KW-0560">Oxidoreductase</keyword>
<dbReference type="Proteomes" id="UP000065807">
    <property type="component" value="Chromosome"/>
</dbReference>
<keyword evidence="7" id="KW-1185">Reference proteome</keyword>
<evidence type="ECO:0000256" key="1">
    <source>
        <dbReference type="ARBA" id="ARBA00001968"/>
    </source>
</evidence>
<dbReference type="GO" id="GO:0016491">
    <property type="term" value="F:oxidoreductase activity"/>
    <property type="evidence" value="ECO:0007669"/>
    <property type="project" value="UniProtKB-KW"/>
</dbReference>
<accession>A0A0K2SKX5</accession>
<dbReference type="GO" id="GO:0046872">
    <property type="term" value="F:metal ion binding"/>
    <property type="evidence" value="ECO:0007669"/>
    <property type="project" value="UniProtKB-KW"/>
</dbReference>
<protein>
    <submittedName>
        <fullName evidence="6">4-hydroxythreonine-4-phosphate dehydrogenase</fullName>
    </submittedName>
</protein>
<dbReference type="EMBL" id="AP014924">
    <property type="protein sequence ID" value="BAS27750.1"/>
    <property type="molecule type" value="Genomic_DNA"/>
</dbReference>
<name>A0A0K2SKX5_LIMPI</name>
<dbReference type="Pfam" id="PF04166">
    <property type="entry name" value="PdxA"/>
    <property type="match status" value="1"/>
</dbReference>
<dbReference type="AlphaFoldDB" id="A0A0K2SKX5"/>
<organism evidence="6 7">
    <name type="scientific">Limnochorda pilosa</name>
    <dbReference type="NCBI Taxonomy" id="1555112"/>
    <lineage>
        <taxon>Bacteria</taxon>
        <taxon>Bacillati</taxon>
        <taxon>Bacillota</taxon>
        <taxon>Limnochordia</taxon>
        <taxon>Limnochordales</taxon>
        <taxon>Limnochordaceae</taxon>
        <taxon>Limnochorda</taxon>
    </lineage>
</organism>
<evidence type="ECO:0000313" key="6">
    <source>
        <dbReference type="EMBL" id="BAS27750.1"/>
    </source>
</evidence>
<dbReference type="STRING" id="1555112.LIP_1909"/>
<dbReference type="Gene3D" id="3.40.718.10">
    <property type="entry name" value="Isopropylmalate Dehydrogenase"/>
    <property type="match status" value="1"/>
</dbReference>
<evidence type="ECO:0000256" key="4">
    <source>
        <dbReference type="ARBA" id="ARBA00023002"/>
    </source>
</evidence>
<comment type="similarity">
    <text evidence="2">Belongs to the PdxA family. PdxA2 subfamily.</text>
</comment>
<dbReference type="GO" id="GO:0051287">
    <property type="term" value="F:NAD binding"/>
    <property type="evidence" value="ECO:0007669"/>
    <property type="project" value="InterPro"/>
</dbReference>
<dbReference type="PATRIC" id="fig|1555112.3.peg.1942"/>
<evidence type="ECO:0000256" key="3">
    <source>
        <dbReference type="ARBA" id="ARBA00022723"/>
    </source>
</evidence>
<comment type="cofactor">
    <cofactor evidence="1">
        <name>a divalent metal cation</name>
        <dbReference type="ChEBI" id="CHEBI:60240"/>
    </cofactor>
</comment>
<gene>
    <name evidence="6" type="ORF">LIP_1909</name>
</gene>